<accession>A0AAQ3PND8</accession>
<dbReference type="EMBL" id="CP144745">
    <property type="protein sequence ID" value="WVZ50061.1"/>
    <property type="molecule type" value="Genomic_DNA"/>
</dbReference>
<proteinExistence type="predicted"/>
<keyword evidence="3" id="KW-1185">Reference proteome</keyword>
<feature type="compositionally biased region" description="Basic residues" evidence="1">
    <location>
        <begin position="72"/>
        <end position="84"/>
    </location>
</feature>
<reference evidence="2 3" key="1">
    <citation type="submission" date="2024-02" db="EMBL/GenBank/DDBJ databases">
        <title>High-quality chromosome-scale genome assembly of Pensacola bahiagrass (Paspalum notatum Flugge var. saurae).</title>
        <authorList>
            <person name="Vega J.M."/>
            <person name="Podio M."/>
            <person name="Orjuela J."/>
            <person name="Siena L.A."/>
            <person name="Pessino S.C."/>
            <person name="Combes M.C."/>
            <person name="Mariac C."/>
            <person name="Albertini E."/>
            <person name="Pupilli F."/>
            <person name="Ortiz J.P.A."/>
            <person name="Leblanc O."/>
        </authorList>
    </citation>
    <scope>NUCLEOTIDE SEQUENCE [LARGE SCALE GENOMIC DNA]</scope>
    <source>
        <strain evidence="2">R1</strain>
        <tissue evidence="2">Leaf</tissue>
    </source>
</reference>
<evidence type="ECO:0000313" key="2">
    <source>
        <dbReference type="EMBL" id="WVZ50061.1"/>
    </source>
</evidence>
<feature type="compositionally biased region" description="Low complexity" evidence="1">
    <location>
        <begin position="191"/>
        <end position="202"/>
    </location>
</feature>
<dbReference type="AlphaFoldDB" id="A0AAQ3PND8"/>
<dbReference type="Proteomes" id="UP001341281">
    <property type="component" value="Chromosome 01"/>
</dbReference>
<evidence type="ECO:0000256" key="1">
    <source>
        <dbReference type="SAM" id="MobiDB-lite"/>
    </source>
</evidence>
<feature type="region of interest" description="Disordered" evidence="1">
    <location>
        <begin position="68"/>
        <end position="93"/>
    </location>
</feature>
<protein>
    <submittedName>
        <fullName evidence="2">Uncharacterized protein</fullName>
    </submittedName>
</protein>
<evidence type="ECO:0000313" key="3">
    <source>
        <dbReference type="Proteomes" id="UP001341281"/>
    </source>
</evidence>
<sequence>MLQNYYRVDPLQQDYADKVLNQAANKIYKDLFSNLGLQVTNAWLKAQGQPLGRFRDCSEMYLTAEEYGHEQSKKHKHPRTKNASHKLGGDGYHRKAQRMVARTGEKPNAVDMYIMAHRGADPTQPEVLCTPLATERLEEYEKEMVRHHGEGFDWKNAPIDPQAVYNSGGGKSHGRFAMFNGMIDSREIQRGSSSHSSDGSSSHQRRTTSDMEIESMRQEIQRRDAFFKVQEEYQKL</sequence>
<name>A0AAQ3PND8_PASNO</name>
<dbReference type="GO" id="GO:0032196">
    <property type="term" value="P:transposition"/>
    <property type="evidence" value="ECO:0007669"/>
    <property type="project" value="InterPro"/>
</dbReference>
<dbReference type="PANTHER" id="PTHR33157">
    <property type="entry name" value="AUTONOMOUS TRANSPOSABLE ELEMENT EN-1 MOSAIC PROTEIN-RELATED"/>
    <property type="match status" value="1"/>
</dbReference>
<feature type="region of interest" description="Disordered" evidence="1">
    <location>
        <begin position="188"/>
        <end position="219"/>
    </location>
</feature>
<dbReference type="InterPro" id="IPR039266">
    <property type="entry name" value="EN-1/SPM"/>
</dbReference>
<dbReference type="PANTHER" id="PTHR33157:SF14">
    <property type="entry name" value="AUTONOMOUS TRANSPOSABLE ELEMENT EN-1 MOSAIC PROTEIN"/>
    <property type="match status" value="1"/>
</dbReference>
<organism evidence="2 3">
    <name type="scientific">Paspalum notatum var. saurae</name>
    <dbReference type="NCBI Taxonomy" id="547442"/>
    <lineage>
        <taxon>Eukaryota</taxon>
        <taxon>Viridiplantae</taxon>
        <taxon>Streptophyta</taxon>
        <taxon>Embryophyta</taxon>
        <taxon>Tracheophyta</taxon>
        <taxon>Spermatophyta</taxon>
        <taxon>Magnoliopsida</taxon>
        <taxon>Liliopsida</taxon>
        <taxon>Poales</taxon>
        <taxon>Poaceae</taxon>
        <taxon>PACMAD clade</taxon>
        <taxon>Panicoideae</taxon>
        <taxon>Andropogonodae</taxon>
        <taxon>Paspaleae</taxon>
        <taxon>Paspalinae</taxon>
        <taxon>Paspalum</taxon>
    </lineage>
</organism>
<gene>
    <name evidence="2" type="ORF">U9M48_001355</name>
</gene>